<dbReference type="Proteomes" id="UP000830395">
    <property type="component" value="Chromosome 24"/>
</dbReference>
<reference evidence="1" key="1">
    <citation type="submission" date="2020-02" db="EMBL/GenBank/DDBJ databases">
        <title>Genome sequencing of the panga catfish, Pangasius djambal.</title>
        <authorList>
            <person name="Wen M."/>
            <person name="Zahm M."/>
            <person name="Roques C."/>
            <person name="Cabau C."/>
            <person name="Klopp C."/>
            <person name="Donnadieu C."/>
            <person name="Jouanno E."/>
            <person name="Avarre J.-C."/>
            <person name="Campet M."/>
            <person name="Ha T."/>
            <person name="Dugue R."/>
            <person name="Lampietro C."/>
            <person name="Louis A."/>
            <person name="Herpin A."/>
            <person name="Echchiki A."/>
            <person name="Berthelot C."/>
            <person name="Parey E."/>
            <person name="Roest-Crollius H."/>
            <person name="Braasch I."/>
            <person name="Postlethwait J.H."/>
            <person name="Bobe J."/>
            <person name="Montfort J."/>
            <person name="Bouchez O."/>
            <person name="Begum T."/>
            <person name="Schartl M."/>
            <person name="Gustiano R."/>
            <person name="Guiguen Y."/>
        </authorList>
    </citation>
    <scope>NUCLEOTIDE SEQUENCE</scope>
    <source>
        <strain evidence="1">Pdj_M5554</strain>
    </source>
</reference>
<comment type="caution">
    <text evidence="1">The sequence shown here is derived from an EMBL/GenBank/DDBJ whole genome shotgun (WGS) entry which is preliminary data.</text>
</comment>
<proteinExistence type="predicted"/>
<name>A0ACC5ZFY1_9TELE</name>
<sequence length="550" mass="61423">MEISGITFLHFLLLCQTALTDEEVTIIRELGENIVLPCLDLPVNATPSVTRWKKGGLVLATHNHSLPAHISTHISILDNSSLSITGLMALDEEVYQCETEPRTTDVPHEFQLLVTDGPKNMVVNVKPATSLANGTWFVTKGGNIIFNCSSKSYPSQNLTWIFEDMTLKENKSRAFGNESSLYFEIFNIQPEDQRNYTCLAQNIVSEKAETRSLELLVYYAPDFHPNCIWHHGSQPDQVVFNCSWYGAYPRPTLTVLLDSQAGGKPILNRSQETDNFELILNRSMLYEGQKITCVGQHVAQKNGDKKLCTFTLAAPFPVGQPMVAALEGTNVTLTCSESKSLPPAKTVWRQGQSLELIVPSSKYIVVEQGPTLSLTIVNATMDDQGVYFCWSENALSFHALEVYLTIRSSADKSGAMVGVFISFLILAAGITVGYFMYTRRDRICLGFPIGRSKDDNMDVMNLIESDEEDVFHDAVPRLPPLANGHVPAPATTLVEIHCIQSNDHEDDVNDTDLDHRTQDHKQDHTQDHKQDHTQDLTQDHTQDHTDLEDK</sequence>
<accession>A0ACC5ZFY1</accession>
<keyword evidence="2" id="KW-1185">Reference proteome</keyword>
<dbReference type="EMBL" id="CM040998">
    <property type="protein sequence ID" value="MCJ8747073.1"/>
    <property type="molecule type" value="Genomic_DNA"/>
</dbReference>
<organism evidence="1 2">
    <name type="scientific">Pangasius djambal</name>
    <dbReference type="NCBI Taxonomy" id="1691987"/>
    <lineage>
        <taxon>Eukaryota</taxon>
        <taxon>Metazoa</taxon>
        <taxon>Chordata</taxon>
        <taxon>Craniata</taxon>
        <taxon>Vertebrata</taxon>
        <taxon>Euteleostomi</taxon>
        <taxon>Actinopterygii</taxon>
        <taxon>Neopterygii</taxon>
        <taxon>Teleostei</taxon>
        <taxon>Ostariophysi</taxon>
        <taxon>Siluriformes</taxon>
        <taxon>Pangasiidae</taxon>
        <taxon>Pangasius</taxon>
    </lineage>
</organism>
<evidence type="ECO:0000313" key="1">
    <source>
        <dbReference type="EMBL" id="MCJ8747073.1"/>
    </source>
</evidence>
<protein>
    <submittedName>
        <fullName evidence="1">Uncharacterized protein</fullName>
    </submittedName>
</protein>
<gene>
    <name evidence="1" type="ORF">PDJAM_G00149140</name>
</gene>
<evidence type="ECO:0000313" key="2">
    <source>
        <dbReference type="Proteomes" id="UP000830395"/>
    </source>
</evidence>